<dbReference type="EMBL" id="BT084847">
    <property type="protein sequence ID" value="ACR35200.1"/>
    <property type="molecule type" value="mRNA"/>
</dbReference>
<evidence type="ECO:0000313" key="1">
    <source>
        <dbReference type="EMBL" id="ACR35200.1"/>
    </source>
</evidence>
<name>C4J200_MAIZE</name>
<dbReference type="AlphaFoldDB" id="C4J200"/>
<reference evidence="1" key="1">
    <citation type="journal article" date="2009" name="PLoS Genet.">
        <title>Sequencing, mapping, and analysis of 27,455 maize full-length cDNAs.</title>
        <authorList>
            <person name="Soderlund C."/>
            <person name="Descour A."/>
            <person name="Kudrna D."/>
            <person name="Bomhoff M."/>
            <person name="Boyd L."/>
            <person name="Currie J."/>
            <person name="Angelova A."/>
            <person name="Collura K."/>
            <person name="Wissotski M."/>
            <person name="Ashley E."/>
            <person name="Morrow D."/>
            <person name="Fernandes J."/>
            <person name="Walbot V."/>
            <person name="Yu Y."/>
        </authorList>
    </citation>
    <scope>NUCLEOTIDE SEQUENCE</scope>
    <source>
        <strain evidence="1">B73</strain>
    </source>
</reference>
<sequence>METFSNYGGAILGFFLEEFTPIETEQLKRLDLSPGTLAYGESGKWLTKWARQRSFSGGLWAYACRGTEKRRQRQGEHAKQRDCSVFLHPFGLIDRFLRGFK</sequence>
<organism evidence="1">
    <name type="scientific">Zea mays</name>
    <name type="common">Maize</name>
    <dbReference type="NCBI Taxonomy" id="4577"/>
    <lineage>
        <taxon>Eukaryota</taxon>
        <taxon>Viridiplantae</taxon>
        <taxon>Streptophyta</taxon>
        <taxon>Embryophyta</taxon>
        <taxon>Tracheophyta</taxon>
        <taxon>Spermatophyta</taxon>
        <taxon>Magnoliopsida</taxon>
        <taxon>Liliopsida</taxon>
        <taxon>Poales</taxon>
        <taxon>Poaceae</taxon>
        <taxon>PACMAD clade</taxon>
        <taxon>Panicoideae</taxon>
        <taxon>Andropogonodae</taxon>
        <taxon>Andropogoneae</taxon>
        <taxon>Tripsacinae</taxon>
        <taxon>Zea</taxon>
    </lineage>
</organism>
<accession>C4J200</accession>
<protein>
    <submittedName>
        <fullName evidence="1">Uncharacterized protein</fullName>
    </submittedName>
</protein>
<proteinExistence type="evidence at transcript level"/>